<keyword evidence="7 11" id="KW-1133">Transmembrane helix</keyword>
<name>A0ABS2VV18_STRAS</name>
<evidence type="ECO:0000256" key="10">
    <source>
        <dbReference type="ARBA" id="ARBA00023303"/>
    </source>
</evidence>
<keyword evidence="8" id="KW-0406">Ion transport</keyword>
<feature type="domain" description="Potassium channel" evidence="12">
    <location>
        <begin position="60"/>
        <end position="138"/>
    </location>
</feature>
<evidence type="ECO:0000256" key="7">
    <source>
        <dbReference type="ARBA" id="ARBA00022989"/>
    </source>
</evidence>
<dbReference type="RefSeq" id="WP_205385164.1">
    <property type="nucleotide sequence ID" value="NZ_JAFFZS010000020.1"/>
</dbReference>
<evidence type="ECO:0000256" key="11">
    <source>
        <dbReference type="SAM" id="Phobius"/>
    </source>
</evidence>
<dbReference type="Proteomes" id="UP000788262">
    <property type="component" value="Unassembled WGS sequence"/>
</dbReference>
<keyword evidence="3" id="KW-0633">Potassium transport</keyword>
<keyword evidence="10 13" id="KW-0407">Ion channel</keyword>
<evidence type="ECO:0000259" key="12">
    <source>
        <dbReference type="Pfam" id="PF07885"/>
    </source>
</evidence>
<evidence type="ECO:0000256" key="4">
    <source>
        <dbReference type="ARBA" id="ARBA00022692"/>
    </source>
</evidence>
<keyword evidence="14" id="KW-1185">Reference proteome</keyword>
<feature type="transmembrane region" description="Helical" evidence="11">
    <location>
        <begin position="52"/>
        <end position="74"/>
    </location>
</feature>
<accession>A0ABS2VV18</accession>
<comment type="subcellular location">
    <subcellularLocation>
        <location evidence="1">Membrane</location>
        <topology evidence="1">Multi-pass membrane protein</topology>
    </subcellularLocation>
</comment>
<dbReference type="Pfam" id="PF07885">
    <property type="entry name" value="Ion_trans_2"/>
    <property type="match status" value="1"/>
</dbReference>
<evidence type="ECO:0000256" key="2">
    <source>
        <dbReference type="ARBA" id="ARBA00022448"/>
    </source>
</evidence>
<organism evidence="13 14">
    <name type="scientific">Streptomyces actuosus</name>
    <dbReference type="NCBI Taxonomy" id="1885"/>
    <lineage>
        <taxon>Bacteria</taxon>
        <taxon>Bacillati</taxon>
        <taxon>Actinomycetota</taxon>
        <taxon>Actinomycetes</taxon>
        <taxon>Kitasatosporales</taxon>
        <taxon>Streptomycetaceae</taxon>
        <taxon>Streptomyces</taxon>
    </lineage>
</organism>
<protein>
    <submittedName>
        <fullName evidence="13">Two pore domain potassium channel family protein</fullName>
    </submittedName>
</protein>
<reference evidence="13 14" key="1">
    <citation type="submission" date="2021-02" db="EMBL/GenBank/DDBJ databases">
        <title>Whole genome sequencing of Streptomyces actuosus VRA1.</title>
        <authorList>
            <person name="Sen G."/>
            <person name="Sen A."/>
        </authorList>
    </citation>
    <scope>NUCLEOTIDE SEQUENCE [LARGE SCALE GENOMIC DNA]</scope>
    <source>
        <strain evidence="13 14">VRA1</strain>
    </source>
</reference>
<evidence type="ECO:0000256" key="3">
    <source>
        <dbReference type="ARBA" id="ARBA00022538"/>
    </source>
</evidence>
<evidence type="ECO:0000256" key="8">
    <source>
        <dbReference type="ARBA" id="ARBA00023065"/>
    </source>
</evidence>
<dbReference type="GO" id="GO:0034220">
    <property type="term" value="P:monoatomic ion transmembrane transport"/>
    <property type="evidence" value="ECO:0007669"/>
    <property type="project" value="UniProtKB-KW"/>
</dbReference>
<comment type="caution">
    <text evidence="13">The sequence shown here is derived from an EMBL/GenBank/DDBJ whole genome shotgun (WGS) entry which is preliminary data.</text>
</comment>
<keyword evidence="4 11" id="KW-0812">Transmembrane</keyword>
<keyword evidence="2" id="KW-0813">Transport</keyword>
<evidence type="ECO:0000256" key="6">
    <source>
        <dbReference type="ARBA" id="ARBA00022958"/>
    </source>
</evidence>
<dbReference type="PANTHER" id="PTHR10027:SF10">
    <property type="entry name" value="SLOWPOKE 2, ISOFORM D"/>
    <property type="match status" value="1"/>
</dbReference>
<dbReference type="Gene3D" id="1.10.287.70">
    <property type="match status" value="1"/>
</dbReference>
<proteinExistence type="predicted"/>
<feature type="transmembrane region" description="Helical" evidence="11">
    <location>
        <begin position="112"/>
        <end position="136"/>
    </location>
</feature>
<dbReference type="PANTHER" id="PTHR10027">
    <property type="entry name" value="CALCIUM-ACTIVATED POTASSIUM CHANNEL ALPHA CHAIN"/>
    <property type="match status" value="1"/>
</dbReference>
<evidence type="ECO:0000256" key="9">
    <source>
        <dbReference type="ARBA" id="ARBA00023136"/>
    </source>
</evidence>
<dbReference type="InterPro" id="IPR047871">
    <property type="entry name" value="K_chnl_Slo-like"/>
</dbReference>
<keyword evidence="9 11" id="KW-0472">Membrane</keyword>
<dbReference type="InterPro" id="IPR013099">
    <property type="entry name" value="K_chnl_dom"/>
</dbReference>
<gene>
    <name evidence="13" type="ORF">JS756_23270</name>
</gene>
<keyword evidence="6" id="KW-0630">Potassium</keyword>
<dbReference type="EMBL" id="JAFFZS010000020">
    <property type="protein sequence ID" value="MBN0046983.1"/>
    <property type="molecule type" value="Genomic_DNA"/>
</dbReference>
<dbReference type="SUPFAM" id="SSF81324">
    <property type="entry name" value="Voltage-gated potassium channels"/>
    <property type="match status" value="1"/>
</dbReference>
<evidence type="ECO:0000313" key="13">
    <source>
        <dbReference type="EMBL" id="MBN0046983.1"/>
    </source>
</evidence>
<evidence type="ECO:0000256" key="1">
    <source>
        <dbReference type="ARBA" id="ARBA00004141"/>
    </source>
</evidence>
<evidence type="ECO:0000256" key="5">
    <source>
        <dbReference type="ARBA" id="ARBA00022826"/>
    </source>
</evidence>
<feature type="transmembrane region" description="Helical" evidence="11">
    <location>
        <begin position="20"/>
        <end position="40"/>
    </location>
</feature>
<keyword evidence="5" id="KW-0631">Potassium channel</keyword>
<sequence length="153" mass="16625">MIAAYFLLPIDRLGPRHPLLSWILFGAALALIAVLLLRQIRDVLLDRPDTRPGLVIPLLICLSVLVFATTYLALAKRPGEFYGLSTRVDSLYFTVVTLATVGYGDIHPQGQLARLVAVVQILYGFVFVTAGATALSRRVHNLLAQRIGDGGDG</sequence>
<evidence type="ECO:0000313" key="14">
    <source>
        <dbReference type="Proteomes" id="UP000788262"/>
    </source>
</evidence>